<gene>
    <name evidence="2" type="ORF">MSVAZ_1760</name>
</gene>
<evidence type="ECO:0000313" key="3">
    <source>
        <dbReference type="Proteomes" id="UP000033096"/>
    </source>
</evidence>
<dbReference type="Pfam" id="PF09894">
    <property type="entry name" value="MJ0548_N"/>
    <property type="match status" value="1"/>
</dbReference>
<dbReference type="STRING" id="1434123.MSVAZ_1760"/>
<accession>A0A0E3Q669</accession>
<protein>
    <recommendedName>
        <fullName evidence="1">Connectase MJ0548-like N-terminal domain-containing protein</fullName>
    </recommendedName>
</protein>
<proteinExistence type="predicted"/>
<evidence type="ECO:0000313" key="2">
    <source>
        <dbReference type="EMBL" id="AKB44029.1"/>
    </source>
</evidence>
<dbReference type="HOGENOM" id="CLU_121277_0_0_2"/>
<name>A0A0E3Q669_9EURY</name>
<dbReference type="InterPro" id="IPR057262">
    <property type="entry name" value="MJ0548_N"/>
</dbReference>
<organism evidence="2 3">
    <name type="scientific">Methanosarcina vacuolata Z-761</name>
    <dbReference type="NCBI Taxonomy" id="1434123"/>
    <lineage>
        <taxon>Archaea</taxon>
        <taxon>Methanobacteriati</taxon>
        <taxon>Methanobacteriota</taxon>
        <taxon>Stenosarchaea group</taxon>
        <taxon>Methanomicrobia</taxon>
        <taxon>Methanosarcinales</taxon>
        <taxon>Methanosarcinaceae</taxon>
        <taxon>Methanosarcina</taxon>
    </lineage>
</organism>
<dbReference type="InterPro" id="IPR016754">
    <property type="entry name" value="MJ0548-like"/>
</dbReference>
<dbReference type="AlphaFoldDB" id="A0A0E3Q669"/>
<keyword evidence="3" id="KW-1185">Reference proteome</keyword>
<feature type="domain" description="Connectase MJ0548-like N-terminal" evidence="1">
    <location>
        <begin position="24"/>
        <end position="213"/>
    </location>
</feature>
<dbReference type="Proteomes" id="UP000033096">
    <property type="component" value="Chromosome"/>
</dbReference>
<evidence type="ECO:0000259" key="1">
    <source>
        <dbReference type="Pfam" id="PF09894"/>
    </source>
</evidence>
<reference evidence="2 3" key="1">
    <citation type="submission" date="2014-07" db="EMBL/GenBank/DDBJ databases">
        <title>Methanogenic archaea and the global carbon cycle.</title>
        <authorList>
            <person name="Henriksen J.R."/>
            <person name="Luke J."/>
            <person name="Reinhart S."/>
            <person name="Benedict M.N."/>
            <person name="Youngblut N.D."/>
            <person name="Metcalf M.E."/>
            <person name="Whitaker R.J."/>
            <person name="Metcalf W.W."/>
        </authorList>
    </citation>
    <scope>NUCLEOTIDE SEQUENCE [LARGE SCALE GENOMIC DNA]</scope>
    <source>
        <strain evidence="2 3">Z-761</strain>
    </source>
</reference>
<sequence length="216" mass="24159">MAYKAEDPLKCRIFFIQVLERIKMTLVIAFIGKNGAVMTGDLREITFEGEKQNREKLEKDLYNGTIVTDDELAKKAREFGVGITVTDCKSKISERDGILIGEVSSIEGGVTKKRRLYASAGNHAIAEIRDSEITLTSHTKGSNLIVLGNDFTKQVANKCFKDNWTKKSTFQDAIKILILCMETAARKTASVSKQFFLIQTTSNVDVLKIVEKDRNN</sequence>
<dbReference type="PIRSF" id="PIRSF019262">
    <property type="entry name" value="UCP019262"/>
    <property type="match status" value="1"/>
</dbReference>
<dbReference type="KEGG" id="mvc:MSVAZ_1760"/>
<dbReference type="EMBL" id="CP009520">
    <property type="protein sequence ID" value="AKB44029.1"/>
    <property type="molecule type" value="Genomic_DNA"/>
</dbReference>
<dbReference type="PATRIC" id="fig|1434123.4.peg.2138"/>